<organism evidence="1 2">
    <name type="scientific">Mycobacterium kansasii</name>
    <dbReference type="NCBI Taxonomy" id="1768"/>
    <lineage>
        <taxon>Bacteria</taxon>
        <taxon>Bacillati</taxon>
        <taxon>Actinomycetota</taxon>
        <taxon>Actinomycetes</taxon>
        <taxon>Mycobacteriales</taxon>
        <taxon>Mycobacteriaceae</taxon>
        <taxon>Mycobacterium</taxon>
    </lineage>
</organism>
<name>A0A1V3WW07_MYCKA</name>
<sequence length="45" mass="5128">MYRVTNLPNVMWHFVAIVDLVGKFCTQLSEGYTSCGHFVSHRPGE</sequence>
<evidence type="ECO:0000313" key="1">
    <source>
        <dbReference type="EMBL" id="OOK70736.1"/>
    </source>
</evidence>
<gene>
    <name evidence="1" type="ORF">BZL30_6572</name>
</gene>
<evidence type="ECO:0000313" key="2">
    <source>
        <dbReference type="Proteomes" id="UP000189229"/>
    </source>
</evidence>
<reference evidence="1 2" key="1">
    <citation type="submission" date="2017-02" db="EMBL/GenBank/DDBJ databases">
        <title>Complete genome sequences of Mycobacterium kansasii strains isolated from rhesus macaques.</title>
        <authorList>
            <person name="Panda A."/>
            <person name="Nagaraj S."/>
            <person name="Zhao X."/>
            <person name="Tettelin H."/>
            <person name="Detolla L.J."/>
        </authorList>
    </citation>
    <scope>NUCLEOTIDE SEQUENCE [LARGE SCALE GENOMIC DNA]</scope>
    <source>
        <strain evidence="1 2">11-3813</strain>
    </source>
</reference>
<dbReference type="Proteomes" id="UP000189229">
    <property type="component" value="Unassembled WGS sequence"/>
</dbReference>
<dbReference type="EMBL" id="MVBM01000006">
    <property type="protein sequence ID" value="OOK70736.1"/>
    <property type="molecule type" value="Genomic_DNA"/>
</dbReference>
<comment type="caution">
    <text evidence="1">The sequence shown here is derived from an EMBL/GenBank/DDBJ whole genome shotgun (WGS) entry which is preliminary data.</text>
</comment>
<protein>
    <submittedName>
        <fullName evidence="1">Uncharacterized protein</fullName>
    </submittedName>
</protein>
<accession>A0A1V3WW07</accession>
<proteinExistence type="predicted"/>
<dbReference type="AlphaFoldDB" id="A0A1V3WW07"/>